<evidence type="ECO:0000256" key="9">
    <source>
        <dbReference type="PROSITE-ProRule" id="PRU00284"/>
    </source>
</evidence>
<dbReference type="SMART" id="SM00304">
    <property type="entry name" value="HAMP"/>
    <property type="match status" value="1"/>
</dbReference>
<dbReference type="SMART" id="SM00283">
    <property type="entry name" value="MA"/>
    <property type="match status" value="1"/>
</dbReference>
<dbReference type="Pfam" id="PF02743">
    <property type="entry name" value="dCache_1"/>
    <property type="match status" value="1"/>
</dbReference>
<dbReference type="InterPro" id="IPR003660">
    <property type="entry name" value="HAMP_dom"/>
</dbReference>
<dbReference type="CDD" id="cd11386">
    <property type="entry name" value="MCP_signal"/>
    <property type="match status" value="1"/>
</dbReference>
<evidence type="ECO:0000313" key="15">
    <source>
        <dbReference type="Proteomes" id="UP000002710"/>
    </source>
</evidence>
<dbReference type="PANTHER" id="PTHR32089">
    <property type="entry name" value="METHYL-ACCEPTING CHEMOTAXIS PROTEIN MCPB"/>
    <property type="match status" value="1"/>
</dbReference>
<feature type="coiled-coil region" evidence="10">
    <location>
        <begin position="692"/>
        <end position="719"/>
    </location>
</feature>
<dbReference type="Gene3D" id="6.10.340.10">
    <property type="match status" value="1"/>
</dbReference>
<keyword evidence="6 11" id="KW-0472">Membrane</keyword>
<dbReference type="Proteomes" id="UP000002710">
    <property type="component" value="Chromosome"/>
</dbReference>
<dbReference type="STRING" id="207559.Dde_3295"/>
<sequence>MLKNLGLTWKIMIILVVVVPAMLGLTLYMTGSFTEHMERTAREQSLETAYRYAGKIDADMSLAMHSARAFARLAESMMGHEGRPTREALRDSMENFLRDHTNLLGMFAAFEPDVFDGMDSMYRGATYHNKDGRFVPWVHYEGGVIKTIPSVGYDVDDADGAWYHLPRKTGKEIIMEPWAYEIGGEFVMMVDMLVPLRRNGRFAGVVGIDYPMGTIDEFVKDIKMFDTGYAFLLSATGTYVAHPQNQLVTDKANIFSQPQTEAELRAGLKRVQQGEDFSITVERDGKRHLLTFVPIFIGRADTPFILGLDVPVAEVLAAAYGMRNNALMIGGVTAVFILLIILYISRVISRPIQETVRAVEGIASGNLGTRLPADSKDEVGRMQASVNHMAEELARNMGEIKTQQAAAEEKTRVAEQAMQDAQEARRQAEEARREGMLMAAGRLEQIVAHLSSASEEISAQSNEIRHGSEIQRDRIASTATAMEEMNATVLEVARNAGETADQTNASRASALEGAQVVTESVAAMNSIKTNADALKENMAALGTQAQSIGAIMTVIEDIADQTNLLALNAAIEAARAGDAGRGFAVVADEVRKLAEKTMGATKEVGQSIKAIQQAARQNMEAMEATVERIGHATTLSQRSGEVLHAIVAAVEQSADRVQSIATAAEQQSATSEEINSAVEEINQITLDTAQAVNEAAIAAEELARQAQELSAIIDDMKNQG</sequence>
<reference evidence="14 15" key="1">
    <citation type="journal article" date="2011" name="J. Bacteriol.">
        <title>Complete genome sequence and updated annotation of Desulfovibrio alaskensis G20.</title>
        <authorList>
            <person name="Hauser L.J."/>
            <person name="Land M.L."/>
            <person name="Brown S.D."/>
            <person name="Larimer F."/>
            <person name="Keller K.L."/>
            <person name="Rapp-Giles B.J."/>
            <person name="Price M.N."/>
            <person name="Lin M."/>
            <person name="Bruce D.C."/>
            <person name="Detter J.C."/>
            <person name="Tapia R."/>
            <person name="Han C.S."/>
            <person name="Goodwin L.A."/>
            <person name="Cheng J.F."/>
            <person name="Pitluck S."/>
            <person name="Copeland A."/>
            <person name="Lucas S."/>
            <person name="Nolan M."/>
            <person name="Lapidus A.L."/>
            <person name="Palumbo A.V."/>
            <person name="Wall J.D."/>
        </authorList>
    </citation>
    <scope>NUCLEOTIDE SEQUENCE [LARGE SCALE GENOMIC DNA]</scope>
    <source>
        <strain evidence="15">ATCC BAA 1058 / DSM 17464 / G20</strain>
    </source>
</reference>
<feature type="coiled-coil region" evidence="10">
    <location>
        <begin position="390"/>
        <end position="434"/>
    </location>
</feature>
<dbReference type="PROSITE" id="PS50111">
    <property type="entry name" value="CHEMOTAXIS_TRANSDUC_2"/>
    <property type="match status" value="1"/>
</dbReference>
<organism evidence="14 15">
    <name type="scientific">Oleidesulfovibrio alaskensis (strain ATCC BAA-1058 / DSM 17464 / G20)</name>
    <name type="common">Desulfovibrio alaskensis</name>
    <dbReference type="NCBI Taxonomy" id="207559"/>
    <lineage>
        <taxon>Bacteria</taxon>
        <taxon>Pseudomonadati</taxon>
        <taxon>Thermodesulfobacteriota</taxon>
        <taxon>Desulfovibrionia</taxon>
        <taxon>Desulfovibrionales</taxon>
        <taxon>Desulfovibrionaceae</taxon>
        <taxon>Oleidesulfovibrio</taxon>
    </lineage>
</organism>
<dbReference type="GO" id="GO:0007165">
    <property type="term" value="P:signal transduction"/>
    <property type="evidence" value="ECO:0007669"/>
    <property type="project" value="UniProtKB-KW"/>
</dbReference>
<dbReference type="eggNOG" id="COG0840">
    <property type="taxonomic scope" value="Bacteria"/>
</dbReference>
<dbReference type="InterPro" id="IPR004089">
    <property type="entry name" value="MCPsignal_dom"/>
</dbReference>
<dbReference type="Gene3D" id="1.10.287.950">
    <property type="entry name" value="Methyl-accepting chemotaxis protein"/>
    <property type="match status" value="1"/>
</dbReference>
<keyword evidence="5 11" id="KW-1133">Transmembrane helix</keyword>
<evidence type="ECO:0000256" key="3">
    <source>
        <dbReference type="ARBA" id="ARBA00022500"/>
    </source>
</evidence>
<dbReference type="Pfam" id="PF00015">
    <property type="entry name" value="MCPsignal"/>
    <property type="match status" value="1"/>
</dbReference>
<dbReference type="InterPro" id="IPR033479">
    <property type="entry name" value="dCache_1"/>
</dbReference>
<evidence type="ECO:0000259" key="13">
    <source>
        <dbReference type="PROSITE" id="PS50885"/>
    </source>
</evidence>
<dbReference type="SUPFAM" id="SSF58104">
    <property type="entry name" value="Methyl-accepting chemotaxis protein (MCP) signaling domain"/>
    <property type="match status" value="1"/>
</dbReference>
<evidence type="ECO:0000259" key="12">
    <source>
        <dbReference type="PROSITE" id="PS50111"/>
    </source>
</evidence>
<keyword evidence="10" id="KW-0175">Coiled coil</keyword>
<evidence type="ECO:0000256" key="11">
    <source>
        <dbReference type="SAM" id="Phobius"/>
    </source>
</evidence>
<name>Q30W57_OLEA2</name>
<dbReference type="PANTHER" id="PTHR32089:SF112">
    <property type="entry name" value="LYSOZYME-LIKE PROTEIN-RELATED"/>
    <property type="match status" value="1"/>
</dbReference>
<dbReference type="AlphaFoldDB" id="Q30W57"/>
<feature type="domain" description="HAMP" evidence="13">
    <location>
        <begin position="346"/>
        <end position="398"/>
    </location>
</feature>
<dbReference type="CDD" id="cd12913">
    <property type="entry name" value="PDC1_MCP_like"/>
    <property type="match status" value="1"/>
</dbReference>
<evidence type="ECO:0000256" key="7">
    <source>
        <dbReference type="ARBA" id="ARBA00023224"/>
    </source>
</evidence>
<evidence type="ECO:0000256" key="5">
    <source>
        <dbReference type="ARBA" id="ARBA00022989"/>
    </source>
</evidence>
<dbReference type="GO" id="GO:0005886">
    <property type="term" value="C:plasma membrane"/>
    <property type="evidence" value="ECO:0007669"/>
    <property type="project" value="UniProtKB-SubCell"/>
</dbReference>
<evidence type="ECO:0000313" key="14">
    <source>
        <dbReference type="EMBL" id="ABB40089.1"/>
    </source>
</evidence>
<protein>
    <submittedName>
        <fullName evidence="14">Methyl-accepting chemotaxis sensory transducer with Cache sensor</fullName>
    </submittedName>
</protein>
<feature type="transmembrane region" description="Helical" evidence="11">
    <location>
        <begin position="6"/>
        <end position="29"/>
    </location>
</feature>
<dbReference type="Gene3D" id="3.30.450.20">
    <property type="entry name" value="PAS domain"/>
    <property type="match status" value="2"/>
</dbReference>
<dbReference type="RefSeq" id="WP_011369028.1">
    <property type="nucleotide sequence ID" value="NC_007519.1"/>
</dbReference>
<keyword evidence="7 9" id="KW-0807">Transducer</keyword>
<evidence type="ECO:0000256" key="4">
    <source>
        <dbReference type="ARBA" id="ARBA00022692"/>
    </source>
</evidence>
<evidence type="ECO:0000256" key="10">
    <source>
        <dbReference type="SAM" id="Coils"/>
    </source>
</evidence>
<keyword evidence="4 11" id="KW-0812">Transmembrane</keyword>
<keyword evidence="3" id="KW-0145">Chemotaxis</keyword>
<dbReference type="CDD" id="cd12912">
    <property type="entry name" value="PDC2_MCP_like"/>
    <property type="match status" value="1"/>
</dbReference>
<feature type="domain" description="Methyl-accepting transducer" evidence="12">
    <location>
        <begin position="446"/>
        <end position="682"/>
    </location>
</feature>
<comment type="subcellular location">
    <subcellularLocation>
        <location evidence="1">Cell membrane</location>
        <topology evidence="1">Multi-pass membrane protein</topology>
    </subcellularLocation>
</comment>
<proteinExistence type="inferred from homology"/>
<gene>
    <name evidence="14" type="ordered locus">Dde_3295</name>
</gene>
<dbReference type="KEGG" id="dde:Dde_3295"/>
<dbReference type="FunFam" id="1.10.287.950:FF:000001">
    <property type="entry name" value="Methyl-accepting chemotaxis sensory transducer"/>
    <property type="match status" value="1"/>
</dbReference>
<keyword evidence="2" id="KW-1003">Cell membrane</keyword>
<dbReference type="GO" id="GO:0006935">
    <property type="term" value="P:chemotaxis"/>
    <property type="evidence" value="ECO:0007669"/>
    <property type="project" value="UniProtKB-KW"/>
</dbReference>
<dbReference type="CDD" id="cd06225">
    <property type="entry name" value="HAMP"/>
    <property type="match status" value="1"/>
</dbReference>
<comment type="similarity">
    <text evidence="8">Belongs to the methyl-accepting chemotaxis (MCP) protein family.</text>
</comment>
<evidence type="ECO:0000256" key="1">
    <source>
        <dbReference type="ARBA" id="ARBA00004651"/>
    </source>
</evidence>
<dbReference type="Pfam" id="PF00672">
    <property type="entry name" value="HAMP"/>
    <property type="match status" value="1"/>
</dbReference>
<feature type="transmembrane region" description="Helical" evidence="11">
    <location>
        <begin position="326"/>
        <end position="344"/>
    </location>
</feature>
<evidence type="ECO:0000256" key="6">
    <source>
        <dbReference type="ARBA" id="ARBA00023136"/>
    </source>
</evidence>
<accession>Q30W57</accession>
<evidence type="ECO:0000256" key="8">
    <source>
        <dbReference type="ARBA" id="ARBA00029447"/>
    </source>
</evidence>
<dbReference type="HOGENOM" id="CLU_000445_107_19_7"/>
<dbReference type="EMBL" id="CP000112">
    <property type="protein sequence ID" value="ABB40089.1"/>
    <property type="molecule type" value="Genomic_DNA"/>
</dbReference>
<dbReference type="PROSITE" id="PS50885">
    <property type="entry name" value="HAMP"/>
    <property type="match status" value="1"/>
</dbReference>
<keyword evidence="15" id="KW-1185">Reference proteome</keyword>
<evidence type="ECO:0000256" key="2">
    <source>
        <dbReference type="ARBA" id="ARBA00022475"/>
    </source>
</evidence>